<protein>
    <submittedName>
        <fullName evidence="2">Uncharacterized protein</fullName>
    </submittedName>
</protein>
<feature type="transmembrane region" description="Helical" evidence="1">
    <location>
        <begin position="22"/>
        <end position="41"/>
    </location>
</feature>
<dbReference type="Proteomes" id="UP000008553">
    <property type="component" value="Unassembled WGS sequence"/>
</dbReference>
<evidence type="ECO:0000256" key="1">
    <source>
        <dbReference type="SAM" id="Phobius"/>
    </source>
</evidence>
<gene>
    <name evidence="2" type="ORF">PY02483</name>
</gene>
<sequence>MVLKNLAAKLNFQQFHKYVHTSIHFIWLVIWLDIWLDIWLAKDKYMIILIKNYDKQIYN</sequence>
<dbReference type="EMBL" id="AABL01000681">
    <property type="protein sequence ID" value="EAA21931.1"/>
    <property type="molecule type" value="Genomic_DNA"/>
</dbReference>
<dbReference type="AlphaFoldDB" id="Q7RLQ7"/>
<name>Q7RLQ7_PLAYO</name>
<keyword evidence="1" id="KW-0812">Transmembrane</keyword>
<evidence type="ECO:0000313" key="2">
    <source>
        <dbReference type="EMBL" id="EAA21931.1"/>
    </source>
</evidence>
<reference evidence="2 3" key="1">
    <citation type="journal article" date="2002" name="Nature">
        <title>Genome sequence and comparative analysis of the model rodent malaria parasite Plasmodium yoelii yoelii.</title>
        <authorList>
            <person name="Carlton J.M."/>
            <person name="Angiuoli S.V."/>
            <person name="Suh B.B."/>
            <person name="Kooij T.W."/>
            <person name="Pertea M."/>
            <person name="Silva J.C."/>
            <person name="Ermolaeva M.D."/>
            <person name="Allen J.E."/>
            <person name="Selengut J.D."/>
            <person name="Koo H.L."/>
            <person name="Peterson J.D."/>
            <person name="Pop M."/>
            <person name="Kosack D.S."/>
            <person name="Shumway M.F."/>
            <person name="Bidwell S.L."/>
            <person name="Shallom S.J."/>
            <person name="van Aken S.E."/>
            <person name="Riedmuller S.B."/>
            <person name="Feldblyum T.V."/>
            <person name="Cho J.K."/>
            <person name="Quackenbush J."/>
            <person name="Sedegah M."/>
            <person name="Shoaibi A."/>
            <person name="Cummings L.M."/>
            <person name="Florens L."/>
            <person name="Yates J.R."/>
            <person name="Raine J.D."/>
            <person name="Sinden R.E."/>
            <person name="Harris M.A."/>
            <person name="Cunningham D.A."/>
            <person name="Preiser P.R."/>
            <person name="Bergman L.W."/>
            <person name="Vaidya A.B."/>
            <person name="van Lin L.H."/>
            <person name="Janse C.J."/>
            <person name="Waters A.P."/>
            <person name="Smith H.O."/>
            <person name="White O.R."/>
            <person name="Salzberg S.L."/>
            <person name="Venter J.C."/>
            <person name="Fraser C.M."/>
            <person name="Hoffman S.L."/>
            <person name="Gardner M.J."/>
            <person name="Carucci D.J."/>
        </authorList>
    </citation>
    <scope>NUCLEOTIDE SEQUENCE [LARGE SCALE GENOMIC DNA]</scope>
    <source>
        <strain evidence="2 3">17XNL</strain>
    </source>
</reference>
<organism evidence="2 3">
    <name type="scientific">Plasmodium yoelii yoelii</name>
    <dbReference type="NCBI Taxonomy" id="73239"/>
    <lineage>
        <taxon>Eukaryota</taxon>
        <taxon>Sar</taxon>
        <taxon>Alveolata</taxon>
        <taxon>Apicomplexa</taxon>
        <taxon>Aconoidasida</taxon>
        <taxon>Haemosporida</taxon>
        <taxon>Plasmodiidae</taxon>
        <taxon>Plasmodium</taxon>
        <taxon>Plasmodium (Vinckeia)</taxon>
    </lineage>
</organism>
<dbReference type="PaxDb" id="73239-Q7RLQ7"/>
<keyword evidence="1" id="KW-0472">Membrane</keyword>
<keyword evidence="1" id="KW-1133">Transmembrane helix</keyword>
<comment type="caution">
    <text evidence="2">The sequence shown here is derived from an EMBL/GenBank/DDBJ whole genome shotgun (WGS) entry which is preliminary data.</text>
</comment>
<proteinExistence type="predicted"/>
<evidence type="ECO:0000313" key="3">
    <source>
        <dbReference type="Proteomes" id="UP000008553"/>
    </source>
</evidence>
<accession>Q7RLQ7</accession>
<keyword evidence="3" id="KW-1185">Reference proteome</keyword>
<dbReference type="InParanoid" id="Q7RLQ7"/>